<proteinExistence type="predicted"/>
<dbReference type="Proteomes" id="UP001148629">
    <property type="component" value="Unassembled WGS sequence"/>
</dbReference>
<accession>A0ACC1SRR1</accession>
<dbReference type="EMBL" id="JANRMS010000166">
    <property type="protein sequence ID" value="KAJ3545054.1"/>
    <property type="molecule type" value="Genomic_DNA"/>
</dbReference>
<comment type="caution">
    <text evidence="1">The sequence shown here is derived from an EMBL/GenBank/DDBJ whole genome shotgun (WGS) entry which is preliminary data.</text>
</comment>
<organism evidence="1 2">
    <name type="scientific">Fusarium decemcellulare</name>
    <dbReference type="NCBI Taxonomy" id="57161"/>
    <lineage>
        <taxon>Eukaryota</taxon>
        <taxon>Fungi</taxon>
        <taxon>Dikarya</taxon>
        <taxon>Ascomycota</taxon>
        <taxon>Pezizomycotina</taxon>
        <taxon>Sordariomycetes</taxon>
        <taxon>Hypocreomycetidae</taxon>
        <taxon>Hypocreales</taxon>
        <taxon>Nectriaceae</taxon>
        <taxon>Fusarium</taxon>
        <taxon>Fusarium decemcellulare species complex</taxon>
    </lineage>
</organism>
<sequence length="399" mass="43689">MHFKDKPEYTHAGPDFKPLPKYGHLSEPTPEFLAARDAIDAGNKALWGIPDVTTLREMTPDVDSQMPPGGPDRQNIMTERIYFDARDGHKVELKIYKARDVQPDAVLMVRMHGGGWMVGGHEVDGIENVYAAAESNIVVASIDYRMAPEYPFPTPLHDCYDGLIWCKNNATTLGIDPEKIIVAGGSAGGNLAACLVLEARNEGITGIIAQVLSFPIICHPKFFPVHKYEFGSYMQNANASVLNAVCMELALDTYIPDAKPDPRHSPLLASSHKDLPPTLIQCGGCDPLRDEAFAYAEALKNAGVDVEVHGYQGLPHWFAGVLLTAPETSMFYDRYTSFLRRCTGKESVNGASVMVLLRLRKSADLSSDRTSAQCEGIVAEYEYYSSALLIPAKTAVLPV</sequence>
<evidence type="ECO:0000313" key="1">
    <source>
        <dbReference type="EMBL" id="KAJ3545054.1"/>
    </source>
</evidence>
<name>A0ACC1SRR1_9HYPO</name>
<gene>
    <name evidence="1" type="ORF">NM208_g2704</name>
</gene>
<keyword evidence="2" id="KW-1185">Reference proteome</keyword>
<evidence type="ECO:0000313" key="2">
    <source>
        <dbReference type="Proteomes" id="UP001148629"/>
    </source>
</evidence>
<reference evidence="1" key="1">
    <citation type="submission" date="2022-08" db="EMBL/GenBank/DDBJ databases">
        <title>Genome Sequence of Fusarium decemcellulare.</title>
        <authorList>
            <person name="Buettner E."/>
        </authorList>
    </citation>
    <scope>NUCLEOTIDE SEQUENCE</scope>
    <source>
        <strain evidence="1">Babe19</strain>
    </source>
</reference>
<protein>
    <submittedName>
        <fullName evidence="1">Uncharacterized protein</fullName>
    </submittedName>
</protein>